<keyword evidence="2" id="KW-1185">Reference proteome</keyword>
<evidence type="ECO:0000313" key="2">
    <source>
        <dbReference type="Proteomes" id="UP000652153"/>
    </source>
</evidence>
<gene>
    <name evidence="1" type="ORF">GCM10008014_30380</name>
</gene>
<evidence type="ECO:0000313" key="1">
    <source>
        <dbReference type="EMBL" id="GGH58097.1"/>
    </source>
</evidence>
<proteinExistence type="predicted"/>
<dbReference type="Pfam" id="PF20102">
    <property type="entry name" value="DUF6492"/>
    <property type="match status" value="1"/>
</dbReference>
<dbReference type="RefSeq" id="WP_188592987.1">
    <property type="nucleotide sequence ID" value="NZ_BMFU01000004.1"/>
</dbReference>
<protein>
    <submittedName>
        <fullName evidence="1">Uncharacterized protein</fullName>
    </submittedName>
</protein>
<dbReference type="EMBL" id="BMFU01000004">
    <property type="protein sequence ID" value="GGH58097.1"/>
    <property type="molecule type" value="Genomic_DNA"/>
</dbReference>
<reference evidence="2" key="1">
    <citation type="journal article" date="2019" name="Int. J. Syst. Evol. Microbiol.">
        <title>The Global Catalogue of Microorganisms (GCM) 10K type strain sequencing project: providing services to taxonomists for standard genome sequencing and annotation.</title>
        <authorList>
            <consortium name="The Broad Institute Genomics Platform"/>
            <consortium name="The Broad Institute Genome Sequencing Center for Infectious Disease"/>
            <person name="Wu L."/>
            <person name="Ma J."/>
        </authorList>
    </citation>
    <scope>NUCLEOTIDE SEQUENCE [LARGE SCALE GENOMIC DNA]</scope>
    <source>
        <strain evidence="2">CGMCC 1.12770</strain>
    </source>
</reference>
<comment type="caution">
    <text evidence="1">The sequence shown here is derived from an EMBL/GenBank/DDBJ whole genome shotgun (WGS) entry which is preliminary data.</text>
</comment>
<dbReference type="Proteomes" id="UP000652153">
    <property type="component" value="Unassembled WGS sequence"/>
</dbReference>
<name>A0ABQ1ZFZ4_9BACL</name>
<dbReference type="InterPro" id="IPR045499">
    <property type="entry name" value="DUF6492"/>
</dbReference>
<accession>A0ABQ1ZFZ4</accession>
<organism evidence="1 2">
    <name type="scientific">Paenibacillus silvae</name>
    <dbReference type="NCBI Taxonomy" id="1325358"/>
    <lineage>
        <taxon>Bacteria</taxon>
        <taxon>Bacillati</taxon>
        <taxon>Bacillota</taxon>
        <taxon>Bacilli</taxon>
        <taxon>Bacillales</taxon>
        <taxon>Paenibacillaceae</taxon>
        <taxon>Paenibacillus</taxon>
    </lineage>
</organism>
<sequence length="281" mass="32860">MDKLEKIDVLICAARNDINFILEYAIKSCIQNFKPLKRIYIVTPDPDEIDRKLEEWQIDKEQIVLLNDSEVLTAEMMNLPGWLKQQIIKLQVEQICSTRYVCCFGADTVMLKPVTYDELFENDKAVLYFNRYSTPGIHLHYERKRVENISEILQTTPKRAFLLGDFIMELMIFDCQYLRSLMNYLNQLYGNNALASVVPDSCDTYSEKTAFGEWTLYAVYILDVLNDSVPIRNSECKFVRHLHSANDLRRFQYDCHVAHFVNKSFDTIELTRRFEAMGIGA</sequence>